<dbReference type="NCBIfam" id="TIGR02734">
    <property type="entry name" value="crtI_fam"/>
    <property type="match status" value="1"/>
</dbReference>
<dbReference type="InterPro" id="IPR008150">
    <property type="entry name" value="Phytoene_DH_bac_CS"/>
</dbReference>
<evidence type="ECO:0000313" key="8">
    <source>
        <dbReference type="EMBL" id="MEW9921748.1"/>
    </source>
</evidence>
<feature type="compositionally biased region" description="Low complexity" evidence="6">
    <location>
        <begin position="507"/>
        <end position="524"/>
    </location>
</feature>
<organism evidence="8 9">
    <name type="scientific">Sulfitobacter sediminis</name>
    <dbReference type="NCBI Taxonomy" id="3234186"/>
    <lineage>
        <taxon>Bacteria</taxon>
        <taxon>Pseudomonadati</taxon>
        <taxon>Pseudomonadota</taxon>
        <taxon>Alphaproteobacteria</taxon>
        <taxon>Rhodobacterales</taxon>
        <taxon>Roseobacteraceae</taxon>
        <taxon>Sulfitobacter</taxon>
    </lineage>
</organism>
<feature type="domain" description="Amine oxidase" evidence="7">
    <location>
        <begin position="15"/>
        <end position="292"/>
    </location>
</feature>
<dbReference type="RefSeq" id="WP_367879448.1">
    <property type="nucleotide sequence ID" value="NZ_JBFNXX010000020.1"/>
</dbReference>
<comment type="caution">
    <text evidence="8">The sequence shown here is derived from an EMBL/GenBank/DDBJ whole genome shotgun (WGS) entry which is preliminary data.</text>
</comment>
<dbReference type="InterPro" id="IPR014105">
    <property type="entry name" value="Carotenoid/retinoid_OxRdtase"/>
</dbReference>
<evidence type="ECO:0000256" key="1">
    <source>
        <dbReference type="ARBA" id="ARBA00004829"/>
    </source>
</evidence>
<dbReference type="Pfam" id="PF01593">
    <property type="entry name" value="Amino_oxidase"/>
    <property type="match status" value="1"/>
</dbReference>
<evidence type="ECO:0000256" key="3">
    <source>
        <dbReference type="ARBA" id="ARBA00022746"/>
    </source>
</evidence>
<proteinExistence type="inferred from homology"/>
<comment type="pathway">
    <text evidence="1 5">Carotenoid biosynthesis.</text>
</comment>
<sequence>MTVARPHIAVIGAGIGGLAAALRLSHASARVTVFERHAQPGGKMRTLPTAAGPVDAGPTVLTMKHVFEALFAETGSALANHVTLHREDILARHFWPDGTRLDLMSDPEQSAENIRTTLGPRAAAEFTAFSNRAADLFDAFDAPMMRAPAPSLRSLTATVIRQPRLIPKMDPLRTLARSLGAQFCEPKLAQLFGRYATYVGGRPDASPALLALISHAEAQGVWYVEGGMHRLAQAIAQRASDLGATFHFNTHVQRIEMQNGAPHAVITETGRTPTDAVLFNGDPRALAQGHLGEDLRKAVPPPASEPRSLSAYVHSFAARATGLPLAGHNVLFCADPHEEFGALAEGRMPRDATLYICAQDRFGGAMPDGPERFEIIMNAPPAPDGSAPSAQEQERCHSATMHRLAAFGLRFTPQPGPETLTMPQDFAALFPASNGSLYGRSPHGTMAAFHRPTARSRIAGLYLVGGGAHPGAGIPMATLSAAHAAAAITADLSLTSAPRPAATPGGTSTASPTMAAAPSPSSPS</sequence>
<accession>A0ABV3RUP4</accession>
<reference evidence="8 9" key="1">
    <citation type="submission" date="2024-07" db="EMBL/GenBank/DDBJ databases">
        <title>Marimonas sp.nov., isolated from tidal-flat sediment.</title>
        <authorList>
            <person name="Jayan J.N."/>
            <person name="Lee S.S."/>
        </authorList>
    </citation>
    <scope>NUCLEOTIDE SEQUENCE [LARGE SCALE GENOMIC DNA]</scope>
    <source>
        <strain evidence="8 9">MJW-29</strain>
    </source>
</reference>
<evidence type="ECO:0000256" key="6">
    <source>
        <dbReference type="SAM" id="MobiDB-lite"/>
    </source>
</evidence>
<evidence type="ECO:0000256" key="5">
    <source>
        <dbReference type="RuleBase" id="RU362075"/>
    </source>
</evidence>
<dbReference type="InterPro" id="IPR002937">
    <property type="entry name" value="Amino_oxidase"/>
</dbReference>
<dbReference type="PROSITE" id="PS00982">
    <property type="entry name" value="PHYTOENE_DH"/>
    <property type="match status" value="1"/>
</dbReference>
<dbReference type="InterPro" id="IPR054841">
    <property type="entry name" value="carotdesatCrtD"/>
</dbReference>
<keyword evidence="4 5" id="KW-0560">Oxidoreductase</keyword>
<keyword evidence="9" id="KW-1185">Reference proteome</keyword>
<dbReference type="Proteomes" id="UP001556098">
    <property type="component" value="Unassembled WGS sequence"/>
</dbReference>
<feature type="region of interest" description="Disordered" evidence="6">
    <location>
        <begin position="496"/>
        <end position="524"/>
    </location>
</feature>
<evidence type="ECO:0000313" key="9">
    <source>
        <dbReference type="Proteomes" id="UP001556098"/>
    </source>
</evidence>
<dbReference type="PANTHER" id="PTHR43734">
    <property type="entry name" value="PHYTOENE DESATURASE"/>
    <property type="match status" value="1"/>
</dbReference>
<dbReference type="InterPro" id="IPR036188">
    <property type="entry name" value="FAD/NAD-bd_sf"/>
</dbReference>
<evidence type="ECO:0000256" key="2">
    <source>
        <dbReference type="ARBA" id="ARBA00006046"/>
    </source>
</evidence>
<dbReference type="GO" id="GO:0016491">
    <property type="term" value="F:oxidoreductase activity"/>
    <property type="evidence" value="ECO:0007669"/>
    <property type="project" value="UniProtKB-KW"/>
</dbReference>
<comment type="similarity">
    <text evidence="2 5">Belongs to the carotenoid/retinoid oxidoreductase family.</text>
</comment>
<keyword evidence="3 5" id="KW-0125">Carotenoid biosynthesis</keyword>
<name>A0ABV3RUP4_9RHOB</name>
<evidence type="ECO:0000259" key="7">
    <source>
        <dbReference type="Pfam" id="PF01593"/>
    </source>
</evidence>
<dbReference type="SUPFAM" id="SSF51905">
    <property type="entry name" value="FAD/NAD(P)-binding domain"/>
    <property type="match status" value="1"/>
</dbReference>
<dbReference type="PANTHER" id="PTHR43734:SF7">
    <property type="entry name" value="4,4'-DIAPONEUROSPORENE OXYGENASE"/>
    <property type="match status" value="1"/>
</dbReference>
<dbReference type="EMBL" id="JBFNXX010000020">
    <property type="protein sequence ID" value="MEW9921748.1"/>
    <property type="molecule type" value="Genomic_DNA"/>
</dbReference>
<dbReference type="NCBIfam" id="NF045637">
    <property type="entry name" value="carotdesatCrtDProt"/>
    <property type="match status" value="1"/>
</dbReference>
<gene>
    <name evidence="8" type="primary">crtD</name>
    <name evidence="8" type="ORF">AB2B41_19240</name>
</gene>
<evidence type="ECO:0000256" key="4">
    <source>
        <dbReference type="ARBA" id="ARBA00023002"/>
    </source>
</evidence>
<dbReference type="PRINTS" id="PR00419">
    <property type="entry name" value="ADXRDTASE"/>
</dbReference>
<dbReference type="Gene3D" id="3.50.50.60">
    <property type="entry name" value="FAD/NAD(P)-binding domain"/>
    <property type="match status" value="2"/>
</dbReference>
<protein>
    <submittedName>
        <fullName evidence="8">1-hydroxycarotenoid 3,4-desaturase CrtD</fullName>
        <ecNumber evidence="8">1.3.99.27</ecNumber>
    </submittedName>
</protein>
<dbReference type="EC" id="1.3.99.27" evidence="8"/>